<feature type="transmembrane region" description="Helical" evidence="15">
    <location>
        <begin position="596"/>
        <end position="614"/>
    </location>
</feature>
<dbReference type="InterPro" id="IPR015683">
    <property type="entry name" value="Ionotropic_Glu_rcpt"/>
</dbReference>
<dbReference type="SMART" id="SM00079">
    <property type="entry name" value="PBPe"/>
    <property type="match status" value="1"/>
</dbReference>
<evidence type="ECO:0000256" key="9">
    <source>
        <dbReference type="ARBA" id="ARBA00023170"/>
    </source>
</evidence>
<proteinExistence type="inferred from homology"/>
<dbReference type="CDD" id="cd19990">
    <property type="entry name" value="PBP1_GABAb_receptor_plant"/>
    <property type="match status" value="1"/>
</dbReference>
<dbReference type="Gramene" id="EFJ29177">
    <property type="protein sequence ID" value="EFJ29177"/>
    <property type="gene ID" value="SELMODRAFT_92810"/>
</dbReference>
<dbReference type="eggNOG" id="KOG1052">
    <property type="taxonomic scope" value="Eukaryota"/>
</dbReference>
<evidence type="ECO:0000256" key="16">
    <source>
        <dbReference type="SAM" id="SignalP"/>
    </source>
</evidence>
<dbReference type="AlphaFoldDB" id="D8RFT5"/>
<dbReference type="PIRSF" id="PIRSF037090">
    <property type="entry name" value="Iontro_Glu-like_rcpt_pln"/>
    <property type="match status" value="1"/>
</dbReference>
<dbReference type="FunFam" id="3.40.50.2300:FF:000081">
    <property type="entry name" value="Glutamate receptor"/>
    <property type="match status" value="1"/>
</dbReference>
<dbReference type="HOGENOM" id="CLU_007358_0_1_1"/>
<feature type="chain" id="PRO_5003121776" description="Glutamate receptor" evidence="16">
    <location>
        <begin position="24"/>
        <end position="899"/>
    </location>
</feature>
<evidence type="ECO:0000256" key="14">
    <source>
        <dbReference type="PIRSR" id="PIRSR037090-50"/>
    </source>
</evidence>
<dbReference type="InterPro" id="IPR001828">
    <property type="entry name" value="ANF_lig-bd_rcpt"/>
</dbReference>
<dbReference type="FunFam" id="1.10.287.70:FF:000037">
    <property type="entry name" value="Glutamate receptor"/>
    <property type="match status" value="1"/>
</dbReference>
<reference evidence="18 19" key="1">
    <citation type="journal article" date="2011" name="Science">
        <title>The Selaginella genome identifies genetic changes associated with the evolution of vascular plants.</title>
        <authorList>
            <person name="Banks J.A."/>
            <person name="Nishiyama T."/>
            <person name="Hasebe M."/>
            <person name="Bowman J.L."/>
            <person name="Gribskov M."/>
            <person name="dePamphilis C."/>
            <person name="Albert V.A."/>
            <person name="Aono N."/>
            <person name="Aoyama T."/>
            <person name="Ambrose B.A."/>
            <person name="Ashton N.W."/>
            <person name="Axtell M.J."/>
            <person name="Barker E."/>
            <person name="Barker M.S."/>
            <person name="Bennetzen J.L."/>
            <person name="Bonawitz N.D."/>
            <person name="Chapple C."/>
            <person name="Cheng C."/>
            <person name="Correa L.G."/>
            <person name="Dacre M."/>
            <person name="DeBarry J."/>
            <person name="Dreyer I."/>
            <person name="Elias M."/>
            <person name="Engstrom E.M."/>
            <person name="Estelle M."/>
            <person name="Feng L."/>
            <person name="Finet C."/>
            <person name="Floyd S.K."/>
            <person name="Frommer W.B."/>
            <person name="Fujita T."/>
            <person name="Gramzow L."/>
            <person name="Gutensohn M."/>
            <person name="Harholt J."/>
            <person name="Hattori M."/>
            <person name="Heyl A."/>
            <person name="Hirai T."/>
            <person name="Hiwatashi Y."/>
            <person name="Ishikawa M."/>
            <person name="Iwata M."/>
            <person name="Karol K.G."/>
            <person name="Koehler B."/>
            <person name="Kolukisaoglu U."/>
            <person name="Kubo M."/>
            <person name="Kurata T."/>
            <person name="Lalonde S."/>
            <person name="Li K."/>
            <person name="Li Y."/>
            <person name="Litt A."/>
            <person name="Lyons E."/>
            <person name="Manning G."/>
            <person name="Maruyama T."/>
            <person name="Michael T.P."/>
            <person name="Mikami K."/>
            <person name="Miyazaki S."/>
            <person name="Morinaga S."/>
            <person name="Murata T."/>
            <person name="Mueller-Roeber B."/>
            <person name="Nelson D.R."/>
            <person name="Obara M."/>
            <person name="Oguri Y."/>
            <person name="Olmstead R.G."/>
            <person name="Onodera N."/>
            <person name="Petersen B.L."/>
            <person name="Pils B."/>
            <person name="Prigge M."/>
            <person name="Rensing S.A."/>
            <person name="Riano-Pachon D.M."/>
            <person name="Roberts A.W."/>
            <person name="Sato Y."/>
            <person name="Scheller H.V."/>
            <person name="Schulz B."/>
            <person name="Schulz C."/>
            <person name="Shakirov E.V."/>
            <person name="Shibagaki N."/>
            <person name="Shinohara N."/>
            <person name="Shippen D.E."/>
            <person name="Soerensen I."/>
            <person name="Sotooka R."/>
            <person name="Sugimoto N."/>
            <person name="Sugita M."/>
            <person name="Sumikawa N."/>
            <person name="Tanurdzic M."/>
            <person name="Theissen G."/>
            <person name="Ulvskov P."/>
            <person name="Wakazuki S."/>
            <person name="Weng J.K."/>
            <person name="Willats W.W."/>
            <person name="Wipf D."/>
            <person name="Wolf P.G."/>
            <person name="Yang L."/>
            <person name="Zimmer A.D."/>
            <person name="Zhu Q."/>
            <person name="Mitros T."/>
            <person name="Hellsten U."/>
            <person name="Loque D."/>
            <person name="Otillar R."/>
            <person name="Salamov A."/>
            <person name="Schmutz J."/>
            <person name="Shapiro H."/>
            <person name="Lindquist E."/>
            <person name="Lucas S."/>
            <person name="Rokhsar D."/>
            <person name="Grigoriev I.V."/>
        </authorList>
    </citation>
    <scope>NUCLEOTIDE SEQUENCE [LARGE SCALE GENOMIC DNA]</scope>
</reference>
<keyword evidence="7 13" id="KW-0406">Ion transport</keyword>
<dbReference type="OrthoDB" id="5984008at2759"/>
<dbReference type="InParanoid" id="D8RFT5"/>
<evidence type="ECO:0000256" key="15">
    <source>
        <dbReference type="SAM" id="Phobius"/>
    </source>
</evidence>
<dbReference type="Pfam" id="PF10613">
    <property type="entry name" value="Lig_chan-Glu_bd"/>
    <property type="match status" value="1"/>
</dbReference>
<dbReference type="PANTHER" id="PTHR18966">
    <property type="entry name" value="IONOTROPIC GLUTAMATE RECEPTOR"/>
    <property type="match status" value="1"/>
</dbReference>
<dbReference type="OMA" id="KYLRHDQ"/>
<evidence type="ECO:0000259" key="17">
    <source>
        <dbReference type="SMART" id="SM00079"/>
    </source>
</evidence>
<protein>
    <recommendedName>
        <fullName evidence="13">Glutamate receptor</fullName>
    </recommendedName>
</protein>
<keyword evidence="11 13" id="KW-1071">Ligand-gated ion channel</keyword>
<dbReference type="KEGG" id="smo:SELMODRAFT_92810"/>
<dbReference type="Pfam" id="PF01094">
    <property type="entry name" value="ANF_receptor"/>
    <property type="match status" value="1"/>
</dbReference>
<evidence type="ECO:0000256" key="7">
    <source>
        <dbReference type="ARBA" id="ARBA00023065"/>
    </source>
</evidence>
<dbReference type="SMR" id="D8RFT5"/>
<keyword evidence="19" id="KW-1185">Reference proteome</keyword>
<evidence type="ECO:0000256" key="1">
    <source>
        <dbReference type="ARBA" id="ARBA00004141"/>
    </source>
</evidence>
<dbReference type="InterPro" id="IPR001320">
    <property type="entry name" value="Iontro_rcpt_C"/>
</dbReference>
<dbReference type="InterPro" id="IPR044440">
    <property type="entry name" value="GABAb_receptor_plant_PBP1"/>
</dbReference>
<dbReference type="Proteomes" id="UP000001514">
    <property type="component" value="Unassembled WGS sequence"/>
</dbReference>
<evidence type="ECO:0000256" key="11">
    <source>
        <dbReference type="ARBA" id="ARBA00023286"/>
    </source>
</evidence>
<feature type="disulfide bond" evidence="14">
    <location>
        <begin position="760"/>
        <end position="815"/>
    </location>
</feature>
<dbReference type="SUPFAM" id="SSF53822">
    <property type="entry name" value="Periplasmic binding protein-like I"/>
    <property type="match status" value="1"/>
</dbReference>
<evidence type="ECO:0000256" key="8">
    <source>
        <dbReference type="ARBA" id="ARBA00023136"/>
    </source>
</evidence>
<dbReference type="EMBL" id="GL377578">
    <property type="protein sequence ID" value="EFJ29177.1"/>
    <property type="molecule type" value="Genomic_DNA"/>
</dbReference>
<dbReference type="FunCoup" id="D8RFT5">
    <property type="interactions" value="511"/>
</dbReference>
<dbReference type="GO" id="GO:0038023">
    <property type="term" value="F:signaling receptor activity"/>
    <property type="evidence" value="ECO:0000318"/>
    <property type="project" value="GO_Central"/>
</dbReference>
<dbReference type="SUPFAM" id="SSF53850">
    <property type="entry name" value="Periplasmic binding protein-like II"/>
    <property type="match status" value="1"/>
</dbReference>
<keyword evidence="8 13" id="KW-0472">Membrane</keyword>
<keyword evidence="3 13" id="KW-0813">Transport</keyword>
<keyword evidence="9 13" id="KW-0675">Receptor</keyword>
<keyword evidence="10" id="KW-0325">Glycoprotein</keyword>
<evidence type="ECO:0000256" key="5">
    <source>
        <dbReference type="ARBA" id="ARBA00022729"/>
    </source>
</evidence>
<evidence type="ECO:0000256" key="3">
    <source>
        <dbReference type="ARBA" id="ARBA00022448"/>
    </source>
</evidence>
<dbReference type="Gene3D" id="3.40.190.10">
    <property type="entry name" value="Periplasmic binding protein-like II"/>
    <property type="match status" value="2"/>
</dbReference>
<feature type="signal peptide" evidence="16">
    <location>
        <begin position="1"/>
        <end position="23"/>
    </location>
</feature>
<feature type="transmembrane region" description="Helical" evidence="15">
    <location>
        <begin position="656"/>
        <end position="682"/>
    </location>
</feature>
<organism evidence="19">
    <name type="scientific">Selaginella moellendorffii</name>
    <name type="common">Spikemoss</name>
    <dbReference type="NCBI Taxonomy" id="88036"/>
    <lineage>
        <taxon>Eukaryota</taxon>
        <taxon>Viridiplantae</taxon>
        <taxon>Streptophyta</taxon>
        <taxon>Embryophyta</taxon>
        <taxon>Tracheophyta</taxon>
        <taxon>Lycopodiopsida</taxon>
        <taxon>Selaginellales</taxon>
        <taxon>Selaginellaceae</taxon>
        <taxon>Selaginella</taxon>
    </lineage>
</organism>
<dbReference type="InterPro" id="IPR017103">
    <property type="entry name" value="Iontropic_Glu_rcpt_pln"/>
</dbReference>
<name>D8RFT5_SELML</name>
<sequence length="899" mass="99590">MAWKLFVFFLLFHVFSVFVVVLAASPPENVTIGALLALRTRIGRAARVAIQLAVKEINEDQTLLNGTRLLVQISDDNCNAVQGAAAAVELMQRNRVVAIAGPQTSEVAHFVAHMGTVTKIPIVSFSATDPTLSESQYPFFIRNTHSDRIQMEAIADFVKLFEWKEVVALYSDDNFGTNGIMELHDELSKVGATIPFRAAVSRSMNKDDIGEILAKFGDAGGRIFVVHTDASVGRAVLTEAYDLRMLTTGFVWIVTETLSSVLDGVYSDDEFVAAAQGIVGTRSFIPGSPQLERFKSSWRSFNVNRTRGGYRSSNVNLYGLYAYDTIWMIAYAIDGFLAANGSFEYEAMKCPPGGERRLDLARLSVAKFGARVLREIVKTKFSGISGKVELSAGGELKGSDLEVVNMYGRGLRTVGYWNKGTGFSVDAPSEDRPQMESVSRLQKKLHHIVWPGDNLHVPRGLMIPKTGRELVIGVPLKQGYKEFVDLTIDVSNVSTFHGFCIDVFKAALSSLPYTVTYSFVGFGDGNSTPSYDELVEKVANKKFDAAVGDITITRKRAKLVDFTQPYTISGLVLVVPVTETHAHQAWAFLQPFSNSMWYTTAAFFFFTGTVVWILERDKNRDFGGRPRKQVVTTFWFIFSTLFFSQRERINSILGRIVVIIWLFVVLILISSYTASLTSILTVRRLRPTIQGLSRLVGSDVRIGYQEGSFVKDYLLQLNVESDRLVPLKSIATYSTALSSNEVGAVVDELPYVQLLLSSDCRFAISGEEEFSKSGWGFAFPKGSALAADVSTAVLTLAETGELQRIHETWLHTTRCSGKVVEVKFDKLDLRAFSGLFGFFAVVVVVATLSHALRSYCQNYKTALLAAAPFQWPSHFSRGSRFVRSFRSYVWQTGKNVSVA</sequence>
<evidence type="ECO:0000256" key="13">
    <source>
        <dbReference type="PIRNR" id="PIRNR037090"/>
    </source>
</evidence>
<gene>
    <name evidence="18" type="ORF">SELMODRAFT_92810</name>
</gene>
<dbReference type="PRINTS" id="PR01176">
    <property type="entry name" value="GABABRECEPTR"/>
</dbReference>
<keyword evidence="14" id="KW-1015">Disulfide bond</keyword>
<evidence type="ECO:0000313" key="19">
    <source>
        <dbReference type="Proteomes" id="UP000001514"/>
    </source>
</evidence>
<keyword evidence="5 16" id="KW-0732">Signal</keyword>
<evidence type="ECO:0000256" key="12">
    <source>
        <dbReference type="ARBA" id="ARBA00023303"/>
    </source>
</evidence>
<dbReference type="GO" id="GO:0005886">
    <property type="term" value="C:plasma membrane"/>
    <property type="evidence" value="ECO:0000318"/>
    <property type="project" value="GO_Central"/>
</dbReference>
<evidence type="ECO:0000256" key="10">
    <source>
        <dbReference type="ARBA" id="ARBA00023180"/>
    </source>
</evidence>
<dbReference type="FunFam" id="3.40.190.10:FF:000054">
    <property type="entry name" value="Glutamate receptor"/>
    <property type="match status" value="1"/>
</dbReference>
<keyword evidence="4 15" id="KW-0812">Transmembrane</keyword>
<evidence type="ECO:0000313" key="18">
    <source>
        <dbReference type="EMBL" id="EFJ29177.1"/>
    </source>
</evidence>
<accession>D8RFT5</accession>
<dbReference type="InterPro" id="IPR028082">
    <property type="entry name" value="Peripla_BP_I"/>
</dbReference>
<dbReference type="Gene3D" id="1.10.287.70">
    <property type="match status" value="1"/>
</dbReference>
<feature type="domain" description="Ionotropic glutamate receptor C-terminal" evidence="17">
    <location>
        <begin position="469"/>
        <end position="812"/>
    </location>
</feature>
<dbReference type="Pfam" id="PF00060">
    <property type="entry name" value="Lig_chan"/>
    <property type="match status" value="1"/>
</dbReference>
<comment type="function">
    <text evidence="13">Glutamate-gated receptor that probably acts as non-selective cation channel.</text>
</comment>
<dbReference type="CDD" id="cd13686">
    <property type="entry name" value="GluR_Plant"/>
    <property type="match status" value="1"/>
</dbReference>
<feature type="transmembrane region" description="Helical" evidence="15">
    <location>
        <begin position="831"/>
        <end position="852"/>
    </location>
</feature>
<dbReference type="GO" id="GO:0015276">
    <property type="term" value="F:ligand-gated monoatomic ion channel activity"/>
    <property type="evidence" value="ECO:0000318"/>
    <property type="project" value="GO_Central"/>
</dbReference>
<keyword evidence="12 13" id="KW-0407">Ion channel</keyword>
<comment type="similarity">
    <text evidence="2 13">Belongs to the glutamate-gated ion channel (TC 1.A.10.1) family.</text>
</comment>
<evidence type="ECO:0000256" key="4">
    <source>
        <dbReference type="ARBA" id="ARBA00022692"/>
    </source>
</evidence>
<evidence type="ECO:0000256" key="2">
    <source>
        <dbReference type="ARBA" id="ARBA00008685"/>
    </source>
</evidence>
<dbReference type="Gene3D" id="3.40.50.2300">
    <property type="match status" value="2"/>
</dbReference>
<comment type="subcellular location">
    <subcellularLocation>
        <location evidence="1">Membrane</location>
        <topology evidence="1">Multi-pass membrane protein</topology>
    </subcellularLocation>
</comment>
<keyword evidence="6 15" id="KW-1133">Transmembrane helix</keyword>
<dbReference type="FunFam" id="3.40.190.10:FF:000039">
    <property type="entry name" value="Glutamate receptor"/>
    <property type="match status" value="1"/>
</dbReference>
<dbReference type="InterPro" id="IPR019594">
    <property type="entry name" value="Glu/Gly-bd"/>
</dbReference>
<evidence type="ECO:0000256" key="6">
    <source>
        <dbReference type="ARBA" id="ARBA00022989"/>
    </source>
</evidence>